<sequence length="65" mass="7585">MSVSKETIYRLIADIPQQELEEVADFIGYLKMKRENNMAKELSQASESSLDFWNNDIDDEVWNDA</sequence>
<comment type="caution">
    <text evidence="1">The sequence shown here is derived from an EMBL/GenBank/DDBJ whole genome shotgun (WGS) entry which is preliminary data.</text>
</comment>
<name>A0A5C4T4Q9_9BACL</name>
<protein>
    <submittedName>
        <fullName evidence="1">DUF2281 domain-containing protein</fullName>
    </submittedName>
</protein>
<organism evidence="1 2">
    <name type="scientific">Paenibacillus hemerocallicola</name>
    <dbReference type="NCBI Taxonomy" id="1172614"/>
    <lineage>
        <taxon>Bacteria</taxon>
        <taxon>Bacillati</taxon>
        <taxon>Bacillota</taxon>
        <taxon>Bacilli</taxon>
        <taxon>Bacillales</taxon>
        <taxon>Paenibacillaceae</taxon>
        <taxon>Paenibacillus</taxon>
    </lineage>
</organism>
<reference evidence="1 2" key="1">
    <citation type="submission" date="2019-05" db="EMBL/GenBank/DDBJ databases">
        <title>We sequenced the genome of Paenibacillus hemerocallicola KCTC 33185 for further insight into its adaptation and study the phylogeny of Paenibacillus.</title>
        <authorList>
            <person name="Narsing Rao M.P."/>
        </authorList>
    </citation>
    <scope>NUCLEOTIDE SEQUENCE [LARGE SCALE GENOMIC DNA]</scope>
    <source>
        <strain evidence="1 2">KCTC 33185</strain>
    </source>
</reference>
<evidence type="ECO:0000313" key="2">
    <source>
        <dbReference type="Proteomes" id="UP000307943"/>
    </source>
</evidence>
<dbReference type="AlphaFoldDB" id="A0A5C4T4Q9"/>
<dbReference type="EMBL" id="VDCQ01000034">
    <property type="protein sequence ID" value="TNJ64024.1"/>
    <property type="molecule type" value="Genomic_DNA"/>
</dbReference>
<dbReference type="RefSeq" id="WP_139604428.1">
    <property type="nucleotide sequence ID" value="NZ_VDCQ01000034.1"/>
</dbReference>
<dbReference type="Proteomes" id="UP000307943">
    <property type="component" value="Unassembled WGS sequence"/>
</dbReference>
<proteinExistence type="predicted"/>
<keyword evidence="2" id="KW-1185">Reference proteome</keyword>
<gene>
    <name evidence="1" type="ORF">FE784_22195</name>
</gene>
<evidence type="ECO:0000313" key="1">
    <source>
        <dbReference type="EMBL" id="TNJ64024.1"/>
    </source>
</evidence>
<accession>A0A5C4T4Q9</accession>
<dbReference type="OrthoDB" id="2628515at2"/>